<dbReference type="Proteomes" id="UP000469763">
    <property type="component" value="Unassembled WGS sequence"/>
</dbReference>
<evidence type="ECO:0000313" key="1">
    <source>
        <dbReference type="EMBL" id="NEG77923.1"/>
    </source>
</evidence>
<dbReference type="EMBL" id="WHZY01000003">
    <property type="protein sequence ID" value="NEG77923.1"/>
    <property type="molecule type" value="Genomic_DNA"/>
</dbReference>
<keyword evidence="1" id="KW-0378">Hydrolase</keyword>
<name>A0A7K3TI35_9BIFI</name>
<dbReference type="CDD" id="cd01427">
    <property type="entry name" value="HAD_like"/>
    <property type="match status" value="1"/>
</dbReference>
<dbReference type="Gene3D" id="3.40.50.1000">
    <property type="entry name" value="HAD superfamily/HAD-like"/>
    <property type="match status" value="1"/>
</dbReference>
<keyword evidence="2" id="KW-1185">Reference proteome</keyword>
<evidence type="ECO:0000313" key="2">
    <source>
        <dbReference type="Proteomes" id="UP000469763"/>
    </source>
</evidence>
<organism evidence="1 2">
    <name type="scientific">Bifidobacterium avesanii</name>
    <dbReference type="NCBI Taxonomy" id="1798157"/>
    <lineage>
        <taxon>Bacteria</taxon>
        <taxon>Bacillati</taxon>
        <taxon>Actinomycetota</taxon>
        <taxon>Actinomycetes</taxon>
        <taxon>Bifidobacteriales</taxon>
        <taxon>Bifidobacteriaceae</taxon>
        <taxon>Bifidobacterium</taxon>
    </lineage>
</organism>
<gene>
    <name evidence="1" type="ORF">GFD22_02815</name>
</gene>
<protein>
    <submittedName>
        <fullName evidence="1">HAD family hydrolase</fullName>
    </submittedName>
</protein>
<dbReference type="SUPFAM" id="SSF56784">
    <property type="entry name" value="HAD-like"/>
    <property type="match status" value="1"/>
</dbReference>
<dbReference type="OrthoDB" id="3851389at2"/>
<dbReference type="Pfam" id="PF12710">
    <property type="entry name" value="HAD"/>
    <property type="match status" value="1"/>
</dbReference>
<accession>A0A7K3TI35</accession>
<proteinExistence type="predicted"/>
<dbReference type="InterPro" id="IPR023214">
    <property type="entry name" value="HAD_sf"/>
</dbReference>
<dbReference type="AlphaFoldDB" id="A0A7K3TI35"/>
<dbReference type="GO" id="GO:0016787">
    <property type="term" value="F:hydrolase activity"/>
    <property type="evidence" value="ECO:0007669"/>
    <property type="project" value="UniProtKB-KW"/>
</dbReference>
<dbReference type="RefSeq" id="WP_152350449.1">
    <property type="nucleotide sequence ID" value="NZ_WBSN01000009.1"/>
</dbReference>
<sequence length="240" mass="25553">MTVLFPDRKVVVFDFDGTVCLGAAPVWAYADAVFDHMTEPDAERARGELGRFLDDPSAFPGCEDAYDVVQRAAARTGVPAETSGEAYLASRHALAQGAFDVRAPEGLGAFLGRLADAGRACVLVTNSPLIGLKETLARFGVLGLFDAILPGSGKPGGWPEVIRRLIGDKASDTDATNTADGRGERAHRLLSIGDHWVNDIAPVAAAGYATAYIHDPVPGREPTFCAPRLADMTRDILDRF</sequence>
<dbReference type="InterPro" id="IPR036412">
    <property type="entry name" value="HAD-like_sf"/>
</dbReference>
<comment type="caution">
    <text evidence="1">The sequence shown here is derived from an EMBL/GenBank/DDBJ whole genome shotgun (WGS) entry which is preliminary data.</text>
</comment>
<reference evidence="1 2" key="1">
    <citation type="submission" date="2019-10" db="EMBL/GenBank/DDBJ databases">
        <title>Bifidobacterium from non-human primates.</title>
        <authorList>
            <person name="Modesto M."/>
        </authorList>
    </citation>
    <scope>NUCLEOTIDE SEQUENCE [LARGE SCALE GENOMIC DNA]</scope>
    <source>
        <strain evidence="1 2">TREC</strain>
    </source>
</reference>